<dbReference type="EMBL" id="LNYV01000005">
    <property type="protein sequence ID" value="KTD59626.1"/>
    <property type="molecule type" value="Genomic_DNA"/>
</dbReference>
<dbReference type="GO" id="GO:0005524">
    <property type="term" value="F:ATP binding"/>
    <property type="evidence" value="ECO:0007669"/>
    <property type="project" value="InterPro"/>
</dbReference>
<evidence type="ECO:0000256" key="2">
    <source>
        <dbReference type="PIRSR" id="PIRSR007531-2"/>
    </source>
</evidence>
<accession>A0A0W0YRY8</accession>
<dbReference type="RefSeq" id="WP_027272277.1">
    <property type="nucleotide sequence ID" value="NZ_CAAAJE010000037.1"/>
</dbReference>
<dbReference type="Pfam" id="PF07931">
    <property type="entry name" value="CPT"/>
    <property type="match status" value="1"/>
</dbReference>
<dbReference type="STRING" id="28087.Lsai_0537"/>
<dbReference type="AlphaFoldDB" id="A0A0W0YRY8"/>
<dbReference type="Gene3D" id="3.40.50.300">
    <property type="entry name" value="P-loop containing nucleotide triphosphate hydrolases"/>
    <property type="match status" value="1"/>
</dbReference>
<dbReference type="Proteomes" id="UP000054621">
    <property type="component" value="Unassembled WGS sequence"/>
</dbReference>
<evidence type="ECO:0000313" key="3">
    <source>
        <dbReference type="EMBL" id="KTD59626.1"/>
    </source>
</evidence>
<dbReference type="InterPro" id="IPR027417">
    <property type="entry name" value="P-loop_NTPase"/>
</dbReference>
<reference evidence="3 4" key="1">
    <citation type="submission" date="2015-11" db="EMBL/GenBank/DDBJ databases">
        <title>Genomic analysis of 38 Legionella species identifies large and diverse effector repertoires.</title>
        <authorList>
            <person name="Burstein D."/>
            <person name="Amaro F."/>
            <person name="Zusman T."/>
            <person name="Lifshitz Z."/>
            <person name="Cohen O."/>
            <person name="Gilbert J.A."/>
            <person name="Pupko T."/>
            <person name="Shuman H.A."/>
            <person name="Segal G."/>
        </authorList>
    </citation>
    <scope>NUCLEOTIDE SEQUENCE [LARGE SCALE GENOMIC DNA]</scope>
    <source>
        <strain evidence="3 4">Mt.St.Helens-4</strain>
    </source>
</reference>
<dbReference type="eggNOG" id="COG3896">
    <property type="taxonomic scope" value="Bacteria"/>
</dbReference>
<dbReference type="SUPFAM" id="SSF52540">
    <property type="entry name" value="P-loop containing nucleoside triphosphate hydrolases"/>
    <property type="match status" value="1"/>
</dbReference>
<sequence>MSQWPEIIILNGTSSAGKTTLAKAMQDDFIIPYLHCSFDTLIMLAPKRYWEDAASPEQSPHNAYLEQGVRMIEVQKNGQPKKIEAVFGPVFQSIIDAMPLVVAELVATGNKVIFDQVYHNQKMFDDCKRAFAPYHVLRIGVHCPLNIVEERERTRGDRVLGRARGLYDLVHQYGQDDLSIDTGAVTIEQAVIQVKKYLGIRD</sequence>
<dbReference type="OrthoDB" id="1493892at2"/>
<dbReference type="EC" id="2.7.1.-" evidence="3"/>
<dbReference type="PATRIC" id="fig|28087.4.peg.569"/>
<dbReference type="PIRSF" id="PIRSF007531">
    <property type="entry name" value="CPT"/>
    <property type="match status" value="1"/>
</dbReference>
<dbReference type="GO" id="GO:0016740">
    <property type="term" value="F:transferase activity"/>
    <property type="evidence" value="ECO:0007669"/>
    <property type="project" value="UniProtKB-KW"/>
</dbReference>
<keyword evidence="3" id="KW-0808">Transferase</keyword>
<gene>
    <name evidence="3" type="ORF">Lsai_0537</name>
</gene>
<feature type="active site" evidence="1">
    <location>
        <position position="39"/>
    </location>
</feature>
<name>A0A0W0YRY8_9GAMM</name>
<evidence type="ECO:0000313" key="4">
    <source>
        <dbReference type="Proteomes" id="UP000054621"/>
    </source>
</evidence>
<organism evidence="3 4">
    <name type="scientific">Legionella sainthelensi</name>
    <dbReference type="NCBI Taxonomy" id="28087"/>
    <lineage>
        <taxon>Bacteria</taxon>
        <taxon>Pseudomonadati</taxon>
        <taxon>Pseudomonadota</taxon>
        <taxon>Gammaproteobacteria</taxon>
        <taxon>Legionellales</taxon>
        <taxon>Legionellaceae</taxon>
        <taxon>Legionella</taxon>
    </lineage>
</organism>
<feature type="binding site" evidence="2">
    <location>
        <begin position="12"/>
        <end position="19"/>
    </location>
    <ligand>
        <name>ATP</name>
        <dbReference type="ChEBI" id="CHEBI:30616"/>
    </ligand>
</feature>
<protein>
    <submittedName>
        <fullName evidence="3">Chloramphenicol 3-O phosphotransferase</fullName>
        <ecNumber evidence="3">2.7.1.-</ecNumber>
    </submittedName>
</protein>
<comment type="caution">
    <text evidence="3">The sequence shown here is derived from an EMBL/GenBank/DDBJ whole genome shotgun (WGS) entry which is preliminary data.</text>
</comment>
<dbReference type="InterPro" id="IPR012853">
    <property type="entry name" value="CPT"/>
</dbReference>
<evidence type="ECO:0000256" key="1">
    <source>
        <dbReference type="PIRSR" id="PIRSR007531-1"/>
    </source>
</evidence>
<proteinExistence type="predicted"/>